<accession>A0AAW1UYP9</accession>
<evidence type="ECO:0000313" key="7">
    <source>
        <dbReference type="Proteomes" id="UP001431783"/>
    </source>
</evidence>
<dbReference type="InterPro" id="IPR050271">
    <property type="entry name" value="UDP-glycosyltransferase"/>
</dbReference>
<evidence type="ECO:0000256" key="3">
    <source>
        <dbReference type="ARBA" id="ARBA00022679"/>
    </source>
</evidence>
<evidence type="ECO:0000256" key="2">
    <source>
        <dbReference type="ARBA" id="ARBA00022676"/>
    </source>
</evidence>
<dbReference type="PROSITE" id="PS00375">
    <property type="entry name" value="UDPGT"/>
    <property type="match status" value="1"/>
</dbReference>
<dbReference type="Proteomes" id="UP001431783">
    <property type="component" value="Unassembled WGS sequence"/>
</dbReference>
<comment type="catalytic activity">
    <reaction evidence="5">
        <text>glucuronate acceptor + UDP-alpha-D-glucuronate = acceptor beta-D-glucuronoside + UDP + H(+)</text>
        <dbReference type="Rhea" id="RHEA:21032"/>
        <dbReference type="ChEBI" id="CHEBI:15378"/>
        <dbReference type="ChEBI" id="CHEBI:58052"/>
        <dbReference type="ChEBI" id="CHEBI:58223"/>
        <dbReference type="ChEBI" id="CHEBI:132367"/>
        <dbReference type="ChEBI" id="CHEBI:132368"/>
        <dbReference type="EC" id="2.4.1.17"/>
    </reaction>
</comment>
<dbReference type="GO" id="GO:0016020">
    <property type="term" value="C:membrane"/>
    <property type="evidence" value="ECO:0007669"/>
    <property type="project" value="UniProtKB-SubCell"/>
</dbReference>
<comment type="caution">
    <text evidence="6">The sequence shown here is derived from an EMBL/GenBank/DDBJ whole genome shotgun (WGS) entry which is preliminary data.</text>
</comment>
<dbReference type="EC" id="2.4.1.17" evidence="5"/>
<keyword evidence="2 4" id="KW-0328">Glycosyltransferase</keyword>
<dbReference type="GO" id="GO:0015020">
    <property type="term" value="F:glucuronosyltransferase activity"/>
    <property type="evidence" value="ECO:0007669"/>
    <property type="project" value="UniProtKB-EC"/>
</dbReference>
<sequence length="519" mass="59311">MVSLTVFLFIALSTNYAFCARILGVFMTPSYSHQVVYQPIWKELSLRGHQVTVITPNPLHDARLINLTEIDVSSSGQIFKNKNEESLLVEISMLKEVKRLSEIYEQVARHQLSHPDVQALLKDKNQTFDLLLVEYLHQSMYALKDIYNCPMVGITSLGLTAYGSEMIGNPKNPAFDPDMASKVSVHESFQDRFFGVFYDLITRYSTKYVLLNKLDKIIAEYIDHDIRPLSEICQEFSLVITNSNLAIRKAKPAVPNLIEISGIHIQKPKALPKDLKSYLDNSTEGVIYFSLGSNMKSSLIPPKTLNNLMQVFSELPYNILWKFEKDELPNKPENVEIRKWLPQQDVLGHPNVKLFITQGGLQSIDEAIFKKVPMLLIPIFGDQYFNAHNMVRKGAALSLDYHKLTKETFKTAILELMSNPKYQNRIDDLSEIASDQIVPALDKAVWWIEYVLRHNGAEHLRYAERSVPLYQFYMFDVLAVLIVGVLAILYIISATTKIAFGLFKTSQNFFENTVKKKSE</sequence>
<evidence type="ECO:0000256" key="5">
    <source>
        <dbReference type="RuleBase" id="RU362059"/>
    </source>
</evidence>
<evidence type="ECO:0000313" key="6">
    <source>
        <dbReference type="EMBL" id="KAK9885607.1"/>
    </source>
</evidence>
<dbReference type="PANTHER" id="PTHR48043">
    <property type="entry name" value="EG:EG0003.4 PROTEIN-RELATED"/>
    <property type="match status" value="1"/>
</dbReference>
<dbReference type="Pfam" id="PF00201">
    <property type="entry name" value="UDPGT"/>
    <property type="match status" value="1"/>
</dbReference>
<reference evidence="6 7" key="1">
    <citation type="submission" date="2023-03" db="EMBL/GenBank/DDBJ databases">
        <title>Genome insight into feeding habits of ladybird beetles.</title>
        <authorList>
            <person name="Li H.-S."/>
            <person name="Huang Y.-H."/>
            <person name="Pang H."/>
        </authorList>
    </citation>
    <scope>NUCLEOTIDE SEQUENCE [LARGE SCALE GENOMIC DNA]</scope>
    <source>
        <strain evidence="6">SYSU_2023b</strain>
        <tissue evidence="6">Whole body</tissue>
    </source>
</reference>
<feature type="transmembrane region" description="Helical" evidence="5">
    <location>
        <begin position="470"/>
        <end position="492"/>
    </location>
</feature>
<keyword evidence="3 4" id="KW-0808">Transferase</keyword>
<evidence type="ECO:0000256" key="1">
    <source>
        <dbReference type="ARBA" id="ARBA00009995"/>
    </source>
</evidence>
<protein>
    <recommendedName>
        <fullName evidence="5">UDP-glucuronosyltransferase</fullName>
        <ecNumber evidence="5">2.4.1.17</ecNumber>
    </recommendedName>
</protein>
<dbReference type="EMBL" id="JARQZJ010000096">
    <property type="protein sequence ID" value="KAK9885607.1"/>
    <property type="molecule type" value="Genomic_DNA"/>
</dbReference>
<dbReference type="InterPro" id="IPR035595">
    <property type="entry name" value="UDP_glycos_trans_CS"/>
</dbReference>
<comment type="subcellular location">
    <subcellularLocation>
        <location evidence="5">Membrane</location>
        <topology evidence="5">Single-pass membrane protein</topology>
    </subcellularLocation>
</comment>
<dbReference type="AlphaFoldDB" id="A0AAW1UYP9"/>
<name>A0AAW1UYP9_9CUCU</name>
<comment type="similarity">
    <text evidence="1 4">Belongs to the UDP-glycosyltransferase family.</text>
</comment>
<dbReference type="FunFam" id="3.40.50.2000:FF:000050">
    <property type="entry name" value="UDP-glucuronosyltransferase"/>
    <property type="match status" value="1"/>
</dbReference>
<dbReference type="Gene3D" id="3.40.50.2000">
    <property type="entry name" value="Glycogen Phosphorylase B"/>
    <property type="match status" value="2"/>
</dbReference>
<dbReference type="PANTHER" id="PTHR48043:SF159">
    <property type="entry name" value="EG:EG0003.4 PROTEIN-RELATED"/>
    <property type="match status" value="1"/>
</dbReference>
<dbReference type="InterPro" id="IPR002213">
    <property type="entry name" value="UDP_glucos_trans"/>
</dbReference>
<evidence type="ECO:0000256" key="4">
    <source>
        <dbReference type="RuleBase" id="RU003718"/>
    </source>
</evidence>
<keyword evidence="5" id="KW-1133">Transmembrane helix</keyword>
<dbReference type="SUPFAM" id="SSF53756">
    <property type="entry name" value="UDP-Glycosyltransferase/glycogen phosphorylase"/>
    <property type="match status" value="1"/>
</dbReference>
<organism evidence="6 7">
    <name type="scientific">Henosepilachna vigintioctopunctata</name>
    <dbReference type="NCBI Taxonomy" id="420089"/>
    <lineage>
        <taxon>Eukaryota</taxon>
        <taxon>Metazoa</taxon>
        <taxon>Ecdysozoa</taxon>
        <taxon>Arthropoda</taxon>
        <taxon>Hexapoda</taxon>
        <taxon>Insecta</taxon>
        <taxon>Pterygota</taxon>
        <taxon>Neoptera</taxon>
        <taxon>Endopterygota</taxon>
        <taxon>Coleoptera</taxon>
        <taxon>Polyphaga</taxon>
        <taxon>Cucujiformia</taxon>
        <taxon>Coccinelloidea</taxon>
        <taxon>Coccinellidae</taxon>
        <taxon>Epilachninae</taxon>
        <taxon>Epilachnini</taxon>
        <taxon>Henosepilachna</taxon>
    </lineage>
</organism>
<dbReference type="CDD" id="cd03784">
    <property type="entry name" value="GT1_Gtf-like"/>
    <property type="match status" value="1"/>
</dbReference>
<keyword evidence="7" id="KW-1185">Reference proteome</keyword>
<gene>
    <name evidence="6" type="ORF">WA026_012369</name>
</gene>
<keyword evidence="5" id="KW-0812">Transmembrane</keyword>
<keyword evidence="5" id="KW-0472">Membrane</keyword>
<proteinExistence type="inferred from homology"/>